<evidence type="ECO:0000313" key="2">
    <source>
        <dbReference type="EMBL" id="PNR60111.1"/>
    </source>
</evidence>
<dbReference type="EnsemblPlants" id="Pp3c2_18830V3.2">
    <property type="protein sequence ID" value="PAC:32934961.CDS.1"/>
    <property type="gene ID" value="Pp3c2_18830"/>
</dbReference>
<accession>A0A2K1L267</accession>
<dbReference type="InParanoid" id="A0A2K1L267"/>
<name>A0A2K1L267_PHYPA</name>
<evidence type="ECO:0000313" key="3">
    <source>
        <dbReference type="EnsemblPlants" id="PAC:32934960.CDS.1"/>
    </source>
</evidence>
<feature type="region of interest" description="Disordered" evidence="1">
    <location>
        <begin position="1"/>
        <end position="36"/>
    </location>
</feature>
<reference evidence="3" key="3">
    <citation type="submission" date="2020-12" db="UniProtKB">
        <authorList>
            <consortium name="EnsemblPlants"/>
        </authorList>
    </citation>
    <scope>IDENTIFICATION</scope>
</reference>
<evidence type="ECO:0000313" key="4">
    <source>
        <dbReference type="Proteomes" id="UP000006727"/>
    </source>
</evidence>
<dbReference type="Gramene" id="Pp3c2_18830V3.1">
    <property type="protein sequence ID" value="PAC:32934960.CDS.1"/>
    <property type="gene ID" value="Pp3c2_18830"/>
</dbReference>
<proteinExistence type="predicted"/>
<dbReference type="Gramene" id="Pp3c2_18830V3.2">
    <property type="protein sequence ID" value="PAC:32934961.CDS.1"/>
    <property type="gene ID" value="Pp3c2_18830"/>
</dbReference>
<dbReference type="Proteomes" id="UP000006727">
    <property type="component" value="Chromosome 2"/>
</dbReference>
<sequence>MGGISWAPNPVPVGGKTGVWGRGQLSPRGMAGDSTRVPAESRIRAFFFLRE</sequence>
<protein>
    <submittedName>
        <fullName evidence="2 3">Uncharacterized protein</fullName>
    </submittedName>
</protein>
<reference evidence="2 4" key="2">
    <citation type="journal article" date="2018" name="Plant J.">
        <title>The Physcomitrella patens chromosome-scale assembly reveals moss genome structure and evolution.</title>
        <authorList>
            <person name="Lang D."/>
            <person name="Ullrich K.K."/>
            <person name="Murat F."/>
            <person name="Fuchs J."/>
            <person name="Jenkins J."/>
            <person name="Haas F.B."/>
            <person name="Piednoel M."/>
            <person name="Gundlach H."/>
            <person name="Van Bel M."/>
            <person name="Meyberg R."/>
            <person name="Vives C."/>
            <person name="Morata J."/>
            <person name="Symeonidi A."/>
            <person name="Hiss M."/>
            <person name="Muchero W."/>
            <person name="Kamisugi Y."/>
            <person name="Saleh O."/>
            <person name="Blanc G."/>
            <person name="Decker E.L."/>
            <person name="van Gessel N."/>
            <person name="Grimwood J."/>
            <person name="Hayes R.D."/>
            <person name="Graham S.W."/>
            <person name="Gunter L.E."/>
            <person name="McDaniel S.F."/>
            <person name="Hoernstein S.N.W."/>
            <person name="Larsson A."/>
            <person name="Li F.W."/>
            <person name="Perroud P.F."/>
            <person name="Phillips J."/>
            <person name="Ranjan P."/>
            <person name="Rokshar D.S."/>
            <person name="Rothfels C.J."/>
            <person name="Schneider L."/>
            <person name="Shu S."/>
            <person name="Stevenson D.W."/>
            <person name="Thummler F."/>
            <person name="Tillich M."/>
            <person name="Villarreal Aguilar J.C."/>
            <person name="Widiez T."/>
            <person name="Wong G.K."/>
            <person name="Wymore A."/>
            <person name="Zhang Y."/>
            <person name="Zimmer A.D."/>
            <person name="Quatrano R.S."/>
            <person name="Mayer K.F.X."/>
            <person name="Goodstein D."/>
            <person name="Casacuberta J.M."/>
            <person name="Vandepoele K."/>
            <person name="Reski R."/>
            <person name="Cuming A.C."/>
            <person name="Tuskan G.A."/>
            <person name="Maumus F."/>
            <person name="Salse J."/>
            <person name="Schmutz J."/>
            <person name="Rensing S.A."/>
        </authorList>
    </citation>
    <scope>NUCLEOTIDE SEQUENCE [LARGE SCALE GENOMIC DNA]</scope>
    <source>
        <strain evidence="3 4">cv. Gransden 2004</strain>
    </source>
</reference>
<gene>
    <name evidence="2" type="ORF">PHYPA_002904</name>
</gene>
<dbReference type="EMBL" id="ABEU02000002">
    <property type="protein sequence ID" value="PNR60111.1"/>
    <property type="molecule type" value="Genomic_DNA"/>
</dbReference>
<keyword evidence="4" id="KW-1185">Reference proteome</keyword>
<dbReference type="PaxDb" id="3218-PP1S343_5V6.1"/>
<reference evidence="2 4" key="1">
    <citation type="journal article" date="2008" name="Science">
        <title>The Physcomitrella genome reveals evolutionary insights into the conquest of land by plants.</title>
        <authorList>
            <person name="Rensing S."/>
            <person name="Lang D."/>
            <person name="Zimmer A."/>
            <person name="Terry A."/>
            <person name="Salamov A."/>
            <person name="Shapiro H."/>
            <person name="Nishiyama T."/>
            <person name="Perroud P.-F."/>
            <person name="Lindquist E."/>
            <person name="Kamisugi Y."/>
            <person name="Tanahashi T."/>
            <person name="Sakakibara K."/>
            <person name="Fujita T."/>
            <person name="Oishi K."/>
            <person name="Shin-I T."/>
            <person name="Kuroki Y."/>
            <person name="Toyoda A."/>
            <person name="Suzuki Y."/>
            <person name="Hashimoto A."/>
            <person name="Yamaguchi K."/>
            <person name="Sugano A."/>
            <person name="Kohara Y."/>
            <person name="Fujiyama A."/>
            <person name="Anterola A."/>
            <person name="Aoki S."/>
            <person name="Ashton N."/>
            <person name="Barbazuk W.B."/>
            <person name="Barker E."/>
            <person name="Bennetzen J."/>
            <person name="Bezanilla M."/>
            <person name="Blankenship R."/>
            <person name="Cho S.H."/>
            <person name="Dutcher S."/>
            <person name="Estelle M."/>
            <person name="Fawcett J.A."/>
            <person name="Gundlach H."/>
            <person name="Hanada K."/>
            <person name="Heyl A."/>
            <person name="Hicks K.A."/>
            <person name="Hugh J."/>
            <person name="Lohr M."/>
            <person name="Mayer K."/>
            <person name="Melkozernov A."/>
            <person name="Murata T."/>
            <person name="Nelson D."/>
            <person name="Pils B."/>
            <person name="Prigge M."/>
            <person name="Reiss B."/>
            <person name="Renner T."/>
            <person name="Rombauts S."/>
            <person name="Rushton P."/>
            <person name="Sanderfoot A."/>
            <person name="Schween G."/>
            <person name="Shiu S.-H."/>
            <person name="Stueber K."/>
            <person name="Theodoulou F.L."/>
            <person name="Tu H."/>
            <person name="Van de Peer Y."/>
            <person name="Verrier P.J."/>
            <person name="Waters E."/>
            <person name="Wood A."/>
            <person name="Yang L."/>
            <person name="Cove D."/>
            <person name="Cuming A."/>
            <person name="Hasebe M."/>
            <person name="Lucas S."/>
            <person name="Mishler D.B."/>
            <person name="Reski R."/>
            <person name="Grigoriev I."/>
            <person name="Quatrano R.S."/>
            <person name="Boore J.L."/>
        </authorList>
    </citation>
    <scope>NUCLEOTIDE SEQUENCE [LARGE SCALE GENOMIC DNA]</scope>
    <source>
        <strain evidence="3 4">cv. Gransden 2004</strain>
    </source>
</reference>
<dbReference type="EnsemblPlants" id="Pp3c2_18830V3.1">
    <property type="protein sequence ID" value="PAC:32934960.CDS.1"/>
    <property type="gene ID" value="Pp3c2_18830"/>
</dbReference>
<organism evidence="2">
    <name type="scientific">Physcomitrium patens</name>
    <name type="common">Spreading-leaved earth moss</name>
    <name type="synonym">Physcomitrella patens</name>
    <dbReference type="NCBI Taxonomy" id="3218"/>
    <lineage>
        <taxon>Eukaryota</taxon>
        <taxon>Viridiplantae</taxon>
        <taxon>Streptophyta</taxon>
        <taxon>Embryophyta</taxon>
        <taxon>Bryophyta</taxon>
        <taxon>Bryophytina</taxon>
        <taxon>Bryopsida</taxon>
        <taxon>Funariidae</taxon>
        <taxon>Funariales</taxon>
        <taxon>Funariaceae</taxon>
        <taxon>Physcomitrium</taxon>
    </lineage>
</organism>
<evidence type="ECO:0000256" key="1">
    <source>
        <dbReference type="SAM" id="MobiDB-lite"/>
    </source>
</evidence>
<dbReference type="AlphaFoldDB" id="A0A2K1L267"/>